<feature type="compositionally biased region" description="Polar residues" evidence="1">
    <location>
        <begin position="1"/>
        <end position="32"/>
    </location>
</feature>
<protein>
    <submittedName>
        <fullName evidence="2">Uncharacterized protein</fullName>
    </submittedName>
</protein>
<sequence length="110" mass="12466">MAHSNSHSPSSTKAHQPSSVSPLHHSGSTTMSDRSRDYFIDKRLYQLYTRLRECNPSVLEMVNALNFVLKQYPALGPVIGTCHDLECFIEAVESYEQEGALRVSRIIWKV</sequence>
<proteinExistence type="predicted"/>
<evidence type="ECO:0000256" key="1">
    <source>
        <dbReference type="SAM" id="MobiDB-lite"/>
    </source>
</evidence>
<dbReference type="EMBL" id="PYOJ01000019">
    <property type="protein sequence ID" value="PSV88271.1"/>
    <property type="molecule type" value="Genomic_DNA"/>
</dbReference>
<dbReference type="Proteomes" id="UP000240410">
    <property type="component" value="Unassembled WGS sequence"/>
</dbReference>
<organism evidence="2 3">
    <name type="scientific">Photobacterium leiognathi</name>
    <dbReference type="NCBI Taxonomy" id="553611"/>
    <lineage>
        <taxon>Bacteria</taxon>
        <taxon>Pseudomonadati</taxon>
        <taxon>Pseudomonadota</taxon>
        <taxon>Gammaproteobacteria</taxon>
        <taxon>Vibrionales</taxon>
        <taxon>Vibrionaceae</taxon>
        <taxon>Photobacterium</taxon>
    </lineage>
</organism>
<feature type="region of interest" description="Disordered" evidence="1">
    <location>
        <begin position="1"/>
        <end position="33"/>
    </location>
</feature>
<accession>A0A2T3M7M4</accession>
<gene>
    <name evidence="2" type="ORF">CTM89_14975</name>
</gene>
<reference evidence="2 3" key="1">
    <citation type="submission" date="2018-03" db="EMBL/GenBank/DDBJ databases">
        <title>Whole genome sequencing of Histamine producing bacteria.</title>
        <authorList>
            <person name="Butler K."/>
        </authorList>
    </citation>
    <scope>NUCLEOTIDE SEQUENCE [LARGE SCALE GENOMIC DNA]</scope>
    <source>
        <strain evidence="2 3">ATCC 33979</strain>
    </source>
</reference>
<evidence type="ECO:0000313" key="3">
    <source>
        <dbReference type="Proteomes" id="UP000240410"/>
    </source>
</evidence>
<name>A0A2T3M7M4_PHOLE</name>
<evidence type="ECO:0000313" key="2">
    <source>
        <dbReference type="EMBL" id="PSV88271.1"/>
    </source>
</evidence>
<comment type="caution">
    <text evidence="2">The sequence shown here is derived from an EMBL/GenBank/DDBJ whole genome shotgun (WGS) entry which is preliminary data.</text>
</comment>
<dbReference type="RefSeq" id="WP_181319065.1">
    <property type="nucleotide sequence ID" value="NZ_PYOJ01000019.1"/>
</dbReference>
<dbReference type="AlphaFoldDB" id="A0A2T3M7M4"/>